<dbReference type="OrthoDB" id="2832510at2759"/>
<dbReference type="PANTHER" id="PTHR42791">
    <property type="entry name" value="GNAT FAMILY ACETYLTRANSFERASE"/>
    <property type="match status" value="1"/>
</dbReference>
<protein>
    <recommendedName>
        <fullName evidence="1">N-acetyltransferase domain-containing protein</fullName>
    </recommendedName>
</protein>
<evidence type="ECO:0000259" key="1">
    <source>
        <dbReference type="PROSITE" id="PS51186"/>
    </source>
</evidence>
<dbReference type="CDD" id="cd04301">
    <property type="entry name" value="NAT_SF"/>
    <property type="match status" value="1"/>
</dbReference>
<dbReference type="EMBL" id="CDHK01000006">
    <property type="protein sequence ID" value="CEJ58703.1"/>
    <property type="molecule type" value="Genomic_DNA"/>
</dbReference>
<evidence type="ECO:0000313" key="3">
    <source>
        <dbReference type="Proteomes" id="UP000042958"/>
    </source>
</evidence>
<feature type="domain" description="N-acetyltransferase" evidence="1">
    <location>
        <begin position="168"/>
        <end position="240"/>
    </location>
</feature>
<proteinExistence type="predicted"/>
<dbReference type="InterPro" id="IPR016181">
    <property type="entry name" value="Acyl_CoA_acyltransferase"/>
</dbReference>
<dbReference type="PROSITE" id="PS51186">
    <property type="entry name" value="GNAT"/>
    <property type="match status" value="1"/>
</dbReference>
<organism evidence="2 3">
    <name type="scientific">Penicillium brasilianum</name>
    <dbReference type="NCBI Taxonomy" id="104259"/>
    <lineage>
        <taxon>Eukaryota</taxon>
        <taxon>Fungi</taxon>
        <taxon>Dikarya</taxon>
        <taxon>Ascomycota</taxon>
        <taxon>Pezizomycotina</taxon>
        <taxon>Eurotiomycetes</taxon>
        <taxon>Eurotiomycetidae</taxon>
        <taxon>Eurotiales</taxon>
        <taxon>Aspergillaceae</taxon>
        <taxon>Penicillium</taxon>
    </lineage>
</organism>
<dbReference type="Proteomes" id="UP000042958">
    <property type="component" value="Unassembled WGS sequence"/>
</dbReference>
<dbReference type="InterPro" id="IPR000182">
    <property type="entry name" value="GNAT_dom"/>
</dbReference>
<dbReference type="Pfam" id="PF00583">
    <property type="entry name" value="Acetyltransf_1"/>
    <property type="match status" value="1"/>
</dbReference>
<sequence>MSSNARKDIGLRVEVIEQPDDVYRAFDPVSKAFGHQAQDGLWIAMNPGWDTMEGKQAGANRMVSRWRATTKDDRGNPNLIFLKATLPSPDQADRVIAGFAIWVQASAVPGRGDPPVENLKESMNVEALFPENEPEQRYVCQAIGSLHGRRNQVIKEKAIESTPAVMILDLCAVDPAYQRKGIAAALVQWGLDEAKRRGIPECITEASAMGRHVYAKLGFKPEGSEIEYKVDAEFADRERPSNLFMRTGGTASNILDVGRVVMTGTSQVRP</sequence>
<dbReference type="Gene3D" id="3.40.630.30">
    <property type="match status" value="1"/>
</dbReference>
<evidence type="ECO:0000313" key="2">
    <source>
        <dbReference type="EMBL" id="CEJ58703.1"/>
    </source>
</evidence>
<dbReference type="GO" id="GO:0016747">
    <property type="term" value="F:acyltransferase activity, transferring groups other than amino-acyl groups"/>
    <property type="evidence" value="ECO:0007669"/>
    <property type="project" value="InterPro"/>
</dbReference>
<dbReference type="STRING" id="104259.A0A0F7TPL9"/>
<gene>
    <name evidence="2" type="ORF">PMG11_07351</name>
</gene>
<name>A0A0F7TPL9_PENBI</name>
<dbReference type="SUPFAM" id="SSF55729">
    <property type="entry name" value="Acyl-CoA N-acyltransferases (Nat)"/>
    <property type="match status" value="1"/>
</dbReference>
<accession>A0A0F7TPL9</accession>
<dbReference type="AlphaFoldDB" id="A0A0F7TPL9"/>
<reference evidence="3" key="1">
    <citation type="journal article" date="2015" name="Genome Announc.">
        <title>Draft genome sequence of the fungus Penicillium brasilianum MG11.</title>
        <authorList>
            <person name="Horn F."/>
            <person name="Linde J."/>
            <person name="Mattern D.J."/>
            <person name="Walther G."/>
            <person name="Guthke R."/>
            <person name="Brakhage A.A."/>
            <person name="Valiante V."/>
        </authorList>
    </citation>
    <scope>NUCLEOTIDE SEQUENCE [LARGE SCALE GENOMIC DNA]</scope>
    <source>
        <strain evidence="3">MG11</strain>
    </source>
</reference>
<dbReference type="PANTHER" id="PTHR42791:SF14">
    <property type="entry name" value="N-ACETYLTRANSFERASE DOMAIN-CONTAINING PROTEIN"/>
    <property type="match status" value="1"/>
</dbReference>
<keyword evidence="3" id="KW-1185">Reference proteome</keyword>
<dbReference type="InterPro" id="IPR052523">
    <property type="entry name" value="Trichothecene_AcTrans"/>
</dbReference>